<dbReference type="Proteomes" id="UP001239111">
    <property type="component" value="Chromosome 2"/>
</dbReference>
<evidence type="ECO:0000313" key="1">
    <source>
        <dbReference type="EMBL" id="KAJ8676595.1"/>
    </source>
</evidence>
<evidence type="ECO:0000313" key="2">
    <source>
        <dbReference type="Proteomes" id="UP001239111"/>
    </source>
</evidence>
<dbReference type="EMBL" id="CM056742">
    <property type="protein sequence ID" value="KAJ8676595.1"/>
    <property type="molecule type" value="Genomic_DNA"/>
</dbReference>
<protein>
    <submittedName>
        <fullName evidence="1">Uncharacterized protein</fullName>
    </submittedName>
</protein>
<gene>
    <name evidence="1" type="ORF">QAD02_012382</name>
</gene>
<accession>A0ACC2NZI1</accession>
<sequence length="150" mass="16264">MANPAQSISLVLISALILDGCIAVNLPTDIIRVPDGGVANISLNKYNLSSKEDQAFTRLALVDGNAKFLIKVYNIPPEVTFIIAQVHAYLYNVTIAYDKVSPRIPGKFVTGTNIGLLVETKTLPTADLYVSNDNNFEINSLIAVVAYTHN</sequence>
<reference evidence="1" key="1">
    <citation type="submission" date="2023-04" db="EMBL/GenBank/DDBJ databases">
        <title>A chromosome-level genome assembly of the parasitoid wasp Eretmocerus hayati.</title>
        <authorList>
            <person name="Zhong Y."/>
            <person name="Liu S."/>
            <person name="Liu Y."/>
        </authorList>
    </citation>
    <scope>NUCLEOTIDE SEQUENCE</scope>
    <source>
        <strain evidence="1">ZJU_SS_LIU_2023</strain>
    </source>
</reference>
<keyword evidence="2" id="KW-1185">Reference proteome</keyword>
<feature type="non-terminal residue" evidence="1">
    <location>
        <position position="150"/>
    </location>
</feature>
<comment type="caution">
    <text evidence="1">The sequence shown here is derived from an EMBL/GenBank/DDBJ whole genome shotgun (WGS) entry which is preliminary data.</text>
</comment>
<name>A0ACC2NZI1_9HYME</name>
<proteinExistence type="predicted"/>
<organism evidence="1 2">
    <name type="scientific">Eretmocerus hayati</name>
    <dbReference type="NCBI Taxonomy" id="131215"/>
    <lineage>
        <taxon>Eukaryota</taxon>
        <taxon>Metazoa</taxon>
        <taxon>Ecdysozoa</taxon>
        <taxon>Arthropoda</taxon>
        <taxon>Hexapoda</taxon>
        <taxon>Insecta</taxon>
        <taxon>Pterygota</taxon>
        <taxon>Neoptera</taxon>
        <taxon>Endopterygota</taxon>
        <taxon>Hymenoptera</taxon>
        <taxon>Apocrita</taxon>
        <taxon>Proctotrupomorpha</taxon>
        <taxon>Chalcidoidea</taxon>
        <taxon>Aphelinidae</taxon>
        <taxon>Aphelininae</taxon>
        <taxon>Eretmocerus</taxon>
    </lineage>
</organism>